<organism evidence="1 2">
    <name type="scientific">Cronartium quercuum f. sp. fusiforme G11</name>
    <dbReference type="NCBI Taxonomy" id="708437"/>
    <lineage>
        <taxon>Eukaryota</taxon>
        <taxon>Fungi</taxon>
        <taxon>Dikarya</taxon>
        <taxon>Basidiomycota</taxon>
        <taxon>Pucciniomycotina</taxon>
        <taxon>Pucciniomycetes</taxon>
        <taxon>Pucciniales</taxon>
        <taxon>Coleosporiaceae</taxon>
        <taxon>Cronartium</taxon>
    </lineage>
</organism>
<dbReference type="Proteomes" id="UP000886653">
    <property type="component" value="Unassembled WGS sequence"/>
</dbReference>
<reference evidence="1" key="1">
    <citation type="submission" date="2013-11" db="EMBL/GenBank/DDBJ databases">
        <title>Genome sequence of the fusiform rust pathogen reveals effectors for host alternation and coevolution with pine.</title>
        <authorList>
            <consortium name="DOE Joint Genome Institute"/>
            <person name="Smith K."/>
            <person name="Pendleton A."/>
            <person name="Kubisiak T."/>
            <person name="Anderson C."/>
            <person name="Salamov A."/>
            <person name="Aerts A."/>
            <person name="Riley R."/>
            <person name="Clum A."/>
            <person name="Lindquist E."/>
            <person name="Ence D."/>
            <person name="Campbell M."/>
            <person name="Kronenberg Z."/>
            <person name="Feau N."/>
            <person name="Dhillon B."/>
            <person name="Hamelin R."/>
            <person name="Burleigh J."/>
            <person name="Smith J."/>
            <person name="Yandell M."/>
            <person name="Nelson C."/>
            <person name="Grigoriev I."/>
            <person name="Davis J."/>
        </authorList>
    </citation>
    <scope>NUCLEOTIDE SEQUENCE</scope>
    <source>
        <strain evidence="1">G11</strain>
    </source>
</reference>
<dbReference type="EMBL" id="MU167379">
    <property type="protein sequence ID" value="KAG0141594.1"/>
    <property type="molecule type" value="Genomic_DNA"/>
</dbReference>
<gene>
    <name evidence="1" type="ORF">CROQUDRAFT_663604</name>
</gene>
<evidence type="ECO:0000313" key="1">
    <source>
        <dbReference type="EMBL" id="KAG0141594.1"/>
    </source>
</evidence>
<comment type="caution">
    <text evidence="1">The sequence shown here is derived from an EMBL/GenBank/DDBJ whole genome shotgun (WGS) entry which is preliminary data.</text>
</comment>
<protein>
    <submittedName>
        <fullName evidence="1">Uncharacterized protein</fullName>
    </submittedName>
</protein>
<proteinExistence type="predicted"/>
<evidence type="ECO:0000313" key="2">
    <source>
        <dbReference type="Proteomes" id="UP000886653"/>
    </source>
</evidence>
<accession>A0A9P6T7K4</accession>
<sequence>RMYHPQFTTDQTLRICISAALASLPQLSFTLHHLPNLQSTLLPIVHLQQPDFLPYRTTSSLTSLPYVLTISHLTTLPPLYHHFYVILPPTYTITVQRHYCTFRSFRIRSESI</sequence>
<keyword evidence="2" id="KW-1185">Reference proteome</keyword>
<dbReference type="AlphaFoldDB" id="A0A9P6T7K4"/>
<feature type="non-terminal residue" evidence="1">
    <location>
        <position position="1"/>
    </location>
</feature>
<name>A0A9P6T7K4_9BASI</name>